<proteinExistence type="predicted"/>
<evidence type="ECO:0000256" key="1">
    <source>
        <dbReference type="SAM" id="MobiDB-lite"/>
    </source>
</evidence>
<dbReference type="RefSeq" id="WP_201673196.1">
    <property type="nucleotide sequence ID" value="NZ_JAEQNE010000001.1"/>
</dbReference>
<reference evidence="3 4" key="1">
    <citation type="journal article" date="2017" name="Int. J. Syst. Evol. Microbiol.">
        <title>Ramlibacter monticola sp. nov., isolated from forest soil.</title>
        <authorList>
            <person name="Chaudhary D.K."/>
            <person name="Kim J."/>
        </authorList>
    </citation>
    <scope>NUCLEOTIDE SEQUENCE [LARGE SCALE GENOMIC DNA]</scope>
    <source>
        <strain evidence="3 4">KACC 19175</strain>
    </source>
</reference>
<protein>
    <submittedName>
        <fullName evidence="3">Uncharacterized protein</fullName>
    </submittedName>
</protein>
<accession>A0A937CSK2</accession>
<evidence type="ECO:0000313" key="4">
    <source>
        <dbReference type="Proteomes" id="UP000599109"/>
    </source>
</evidence>
<organism evidence="3 4">
    <name type="scientific">Ramlibacter monticola</name>
    <dbReference type="NCBI Taxonomy" id="1926872"/>
    <lineage>
        <taxon>Bacteria</taxon>
        <taxon>Pseudomonadati</taxon>
        <taxon>Pseudomonadota</taxon>
        <taxon>Betaproteobacteria</taxon>
        <taxon>Burkholderiales</taxon>
        <taxon>Comamonadaceae</taxon>
        <taxon>Ramlibacter</taxon>
    </lineage>
</organism>
<keyword evidence="2" id="KW-1133">Transmembrane helix</keyword>
<evidence type="ECO:0000313" key="3">
    <source>
        <dbReference type="EMBL" id="MBL0390603.1"/>
    </source>
</evidence>
<keyword evidence="2" id="KW-0812">Transmembrane</keyword>
<feature type="region of interest" description="Disordered" evidence="1">
    <location>
        <begin position="121"/>
        <end position="143"/>
    </location>
</feature>
<gene>
    <name evidence="3" type="ORF">JJ685_05545</name>
</gene>
<feature type="transmembrane region" description="Helical" evidence="2">
    <location>
        <begin position="49"/>
        <end position="72"/>
    </location>
</feature>
<dbReference type="AlphaFoldDB" id="A0A937CSK2"/>
<dbReference type="Proteomes" id="UP000599109">
    <property type="component" value="Unassembled WGS sequence"/>
</dbReference>
<evidence type="ECO:0000256" key="2">
    <source>
        <dbReference type="SAM" id="Phobius"/>
    </source>
</evidence>
<keyword evidence="2" id="KW-0472">Membrane</keyword>
<sequence length="143" mass="15307">MGSKNIPGRAETWMNATRLAFALSSYFVLHALAMRPRALVTDPSQFGPALPGILLGWLAESLEFVVPVVLLFGPALARHARSFFAPSACVPVCVEQGMSRFEYEQLAGSGLRFPRRARTVPAESAARGAPDSGRPPLSGRIAA</sequence>
<name>A0A937CSK2_9BURK</name>
<keyword evidence="4" id="KW-1185">Reference proteome</keyword>
<dbReference type="EMBL" id="JAEQNE010000001">
    <property type="protein sequence ID" value="MBL0390603.1"/>
    <property type="molecule type" value="Genomic_DNA"/>
</dbReference>
<comment type="caution">
    <text evidence="3">The sequence shown here is derived from an EMBL/GenBank/DDBJ whole genome shotgun (WGS) entry which is preliminary data.</text>
</comment>